<dbReference type="Pfam" id="PF12066">
    <property type="entry name" value="SERRATE_Ars2_N"/>
    <property type="match status" value="1"/>
</dbReference>
<evidence type="ECO:0000256" key="4">
    <source>
        <dbReference type="ARBA" id="ARBA00023242"/>
    </source>
</evidence>
<evidence type="ECO:0000256" key="5">
    <source>
        <dbReference type="ARBA" id="ARBA00030701"/>
    </source>
</evidence>
<proteinExistence type="evidence at transcript level"/>
<name>A0A4Y7NGJ9_9CRUS</name>
<evidence type="ECO:0000313" key="9">
    <source>
        <dbReference type="EMBL" id="SVE92321.1"/>
    </source>
</evidence>
<feature type="compositionally biased region" description="Basic and acidic residues" evidence="6">
    <location>
        <begin position="377"/>
        <end position="395"/>
    </location>
</feature>
<evidence type="ECO:0000256" key="3">
    <source>
        <dbReference type="ARBA" id="ARBA00017364"/>
    </source>
</evidence>
<dbReference type="EMBL" id="LR022702">
    <property type="protein sequence ID" value="SVE92321.1"/>
    <property type="molecule type" value="mRNA"/>
</dbReference>
<evidence type="ECO:0000259" key="8">
    <source>
        <dbReference type="Pfam" id="PF12066"/>
    </source>
</evidence>
<dbReference type="AlphaFoldDB" id="A0A4Y7NGJ9"/>
<dbReference type="PANTHER" id="PTHR13165:SF0">
    <property type="entry name" value="SERRATE RNA EFFECTOR MOLECULE HOMOLOG"/>
    <property type="match status" value="1"/>
</dbReference>
<dbReference type="PANTHER" id="PTHR13165">
    <property type="entry name" value="ARSENITE-RESISTANCE PROTEIN 2"/>
    <property type="match status" value="1"/>
</dbReference>
<feature type="compositionally biased region" description="Basic and acidic residues" evidence="6">
    <location>
        <begin position="67"/>
        <end position="81"/>
    </location>
</feature>
<feature type="compositionally biased region" description="Basic and acidic residues" evidence="6">
    <location>
        <begin position="350"/>
        <end position="369"/>
    </location>
</feature>
<reference evidence="9" key="1">
    <citation type="submission" date="2018-08" db="EMBL/GenBank/DDBJ databases">
        <authorList>
            <person name="Cornetti L."/>
        </authorList>
    </citation>
    <scope>NUCLEOTIDE SEQUENCE</scope>
    <source>
        <strain evidence="9">CH-H-2</strain>
    </source>
</reference>
<protein>
    <recommendedName>
        <fullName evidence="3">Serrate RNA effector molecule homolog</fullName>
    </recommendedName>
    <alternativeName>
        <fullName evidence="5">Arsenite-resistance protein 2 homolog</fullName>
    </alternativeName>
</protein>
<feature type="region of interest" description="Disordered" evidence="6">
    <location>
        <begin position="264"/>
        <end position="418"/>
    </location>
</feature>
<dbReference type="GO" id="GO:0016604">
    <property type="term" value="C:nuclear body"/>
    <property type="evidence" value="ECO:0007669"/>
    <property type="project" value="TreeGrafter"/>
</dbReference>
<feature type="domain" description="SERRATE/Ars2 N-terminal" evidence="8">
    <location>
        <begin position="154"/>
        <end position="263"/>
    </location>
</feature>
<comment type="subcellular location">
    <subcellularLocation>
        <location evidence="1">Nucleus</location>
    </subcellularLocation>
</comment>
<dbReference type="GO" id="GO:0031053">
    <property type="term" value="P:primary miRNA processing"/>
    <property type="evidence" value="ECO:0007669"/>
    <property type="project" value="TreeGrafter"/>
</dbReference>
<feature type="domain" description="SERRATE/Ars2 C-terminal" evidence="7">
    <location>
        <begin position="650"/>
        <end position="820"/>
    </location>
</feature>
<evidence type="ECO:0000259" key="7">
    <source>
        <dbReference type="Pfam" id="PF04959"/>
    </source>
</evidence>
<accession>A0A4Y7NGJ9</accession>
<feature type="region of interest" description="Disordered" evidence="6">
    <location>
        <begin position="759"/>
        <end position="796"/>
    </location>
</feature>
<gene>
    <name evidence="9" type="primary">EOG090X04A7</name>
</gene>
<dbReference type="InterPro" id="IPR007042">
    <property type="entry name" value="SERRATE/Ars2_C"/>
</dbReference>
<evidence type="ECO:0000256" key="1">
    <source>
        <dbReference type="ARBA" id="ARBA00004123"/>
    </source>
</evidence>
<feature type="compositionally biased region" description="Basic and acidic residues" evidence="6">
    <location>
        <begin position="321"/>
        <end position="330"/>
    </location>
</feature>
<dbReference type="Pfam" id="PF04959">
    <property type="entry name" value="ARS2"/>
    <property type="match status" value="1"/>
</dbReference>
<dbReference type="InterPro" id="IPR039727">
    <property type="entry name" value="SE/Ars2"/>
</dbReference>
<feature type="region of interest" description="Disordered" evidence="6">
    <location>
        <begin position="826"/>
        <end position="857"/>
    </location>
</feature>
<evidence type="ECO:0000256" key="2">
    <source>
        <dbReference type="ARBA" id="ARBA00005407"/>
    </source>
</evidence>
<feature type="compositionally biased region" description="Acidic residues" evidence="6">
    <location>
        <begin position="299"/>
        <end position="317"/>
    </location>
</feature>
<sequence length="877" mass="99210">MGDSDDEYDRRRRDKFRGERSEYRGAGESGRREERGNPRREEWNDRALMEPRRGESWNSQRGSRNQPRHEYRDSYRGRERYSPAGGYEAPQAPKRLRPDWEDRRYSGFEAGYGPNVGSWGQNEPLNTPPNPGNYGGSSSRGEEFPTQPPMMSFKAFLAAHDDSISDEEAVKKYAEYKLEFRRQQLNEFFTSHKDEEWFKLKYHPEENQKRKNEHRAHIELRMKTLTEMMSEGRFDQVTIDADQSEKLVKLLDTVVIKLEGGNEFDLNVLDNPPVQPTVEKPSKVVEKSAKVSDVKQLEEGQENQDDGDGEKEEEDGVLVDSKAETNEEPKSPSNGGKRKRSEFDSDSGSDWEREGKEQAPRSPDGKQTEGEGSPTEVLEHDEKNQPKENDDVKTIDEDEAKEEEQKENGGPAQPRELHRTASIFLRNLAPTITKLEVEAMCKRYPGFLRAAIADPQPERRWFRRGWVTFERNVNIKEICWNLNNIRLRDTELGAIVNRDLSRRIRTVSGITSHKQVVRNDIRLAAKIIQNLDARLGLWIDENDKNNESSATEAHSLTFSGASRNPVLHNITDFLIEEASAEEEELLGASASEEGEDAEAAAGLTRDDELIKVLDRLLFYLRIVHSVDYYNHCEYPNEDEMPNRCGIMHARGIPPSSKVTQTEINDYCRSFENKIASFLEPIKRLSDEEASKLGLKEPKAEVEKFVAANTQELAKDKWLCPLSGKKFKGPDFVRKHIFNKHAEKIDEVRKDVEYFNNYLHDPKRPQLPEHPGNRAAGVRPSPINEAQRGDPFGPPGGFGYGGFNYGGGRGGYGGGGGGFGGPPQMAGFGNVGGGGRDFGFGGRNNRGGRGRGPQLSSYEGRTIIGYDDVDTPADFDVF</sequence>
<feature type="compositionally biased region" description="Basic and acidic residues" evidence="6">
    <location>
        <begin position="280"/>
        <end position="298"/>
    </location>
</feature>
<feature type="compositionally biased region" description="Basic and acidic residues" evidence="6">
    <location>
        <begin position="96"/>
        <end position="106"/>
    </location>
</feature>
<dbReference type="InterPro" id="IPR021933">
    <property type="entry name" value="SERRATE/Ars2_N"/>
</dbReference>
<organism evidence="9">
    <name type="scientific">Megafenestra aurita</name>
    <dbReference type="NCBI Taxonomy" id="2291010"/>
    <lineage>
        <taxon>Eukaryota</taxon>
        <taxon>Metazoa</taxon>
        <taxon>Ecdysozoa</taxon>
        <taxon>Arthropoda</taxon>
        <taxon>Crustacea</taxon>
        <taxon>Branchiopoda</taxon>
        <taxon>Diplostraca</taxon>
        <taxon>Cladocera</taxon>
        <taxon>Anomopoda</taxon>
        <taxon>Daphniidae</taxon>
        <taxon>Megafenestra</taxon>
    </lineage>
</organism>
<feature type="compositionally biased region" description="Gly residues" evidence="6">
    <location>
        <begin position="828"/>
        <end position="850"/>
    </location>
</feature>
<comment type="similarity">
    <text evidence="2">Belongs to the ARS2 family.</text>
</comment>
<keyword evidence="4" id="KW-0539">Nucleus</keyword>
<evidence type="ECO:0000256" key="6">
    <source>
        <dbReference type="SAM" id="MobiDB-lite"/>
    </source>
</evidence>
<feature type="compositionally biased region" description="Polar residues" evidence="6">
    <location>
        <begin position="56"/>
        <end position="65"/>
    </location>
</feature>
<feature type="compositionally biased region" description="Basic and acidic residues" evidence="6">
    <location>
        <begin position="8"/>
        <end position="55"/>
    </location>
</feature>
<feature type="region of interest" description="Disordered" evidence="6">
    <location>
        <begin position="1"/>
        <end position="148"/>
    </location>
</feature>